<dbReference type="EMBL" id="LIAE01005187">
    <property type="protein sequence ID" value="PAV93493.1"/>
    <property type="molecule type" value="Genomic_DNA"/>
</dbReference>
<comment type="caution">
    <text evidence="1">The sequence shown here is derived from an EMBL/GenBank/DDBJ whole genome shotgun (WGS) entry which is preliminary data.</text>
</comment>
<name>A0A2A2M523_9BILA</name>
<proteinExistence type="predicted"/>
<evidence type="ECO:0000313" key="1">
    <source>
        <dbReference type="EMBL" id="PAV93493.1"/>
    </source>
</evidence>
<dbReference type="Proteomes" id="UP000218231">
    <property type="component" value="Unassembled WGS sequence"/>
</dbReference>
<keyword evidence="2" id="KW-1185">Reference proteome</keyword>
<organism evidence="1 2">
    <name type="scientific">Diploscapter pachys</name>
    <dbReference type="NCBI Taxonomy" id="2018661"/>
    <lineage>
        <taxon>Eukaryota</taxon>
        <taxon>Metazoa</taxon>
        <taxon>Ecdysozoa</taxon>
        <taxon>Nematoda</taxon>
        <taxon>Chromadorea</taxon>
        <taxon>Rhabditida</taxon>
        <taxon>Rhabditina</taxon>
        <taxon>Rhabditomorpha</taxon>
        <taxon>Rhabditoidea</taxon>
        <taxon>Rhabditidae</taxon>
        <taxon>Diploscapter</taxon>
    </lineage>
</organism>
<dbReference type="AlphaFoldDB" id="A0A2A2M523"/>
<accession>A0A2A2M523</accession>
<evidence type="ECO:0008006" key="3">
    <source>
        <dbReference type="Google" id="ProtNLM"/>
    </source>
</evidence>
<protein>
    <recommendedName>
        <fullName evidence="3">Methyl-accepting transducer domain-containing protein</fullName>
    </recommendedName>
</protein>
<gene>
    <name evidence="1" type="ORF">WR25_20082</name>
</gene>
<reference evidence="1 2" key="1">
    <citation type="journal article" date="2017" name="Curr. Biol.">
        <title>Genome architecture and evolution of a unichromosomal asexual nematode.</title>
        <authorList>
            <person name="Fradin H."/>
            <person name="Zegar C."/>
            <person name="Gutwein M."/>
            <person name="Lucas J."/>
            <person name="Kovtun M."/>
            <person name="Corcoran D."/>
            <person name="Baugh L.R."/>
            <person name="Kiontke K."/>
            <person name="Gunsalus K."/>
            <person name="Fitch D.H."/>
            <person name="Piano F."/>
        </authorList>
    </citation>
    <scope>NUCLEOTIDE SEQUENCE [LARGE SCALE GENOMIC DNA]</scope>
    <source>
        <strain evidence="1">PF1309</strain>
    </source>
</reference>
<evidence type="ECO:0000313" key="2">
    <source>
        <dbReference type="Proteomes" id="UP000218231"/>
    </source>
</evidence>
<sequence length="87" mass="9207">MDGVTQQNAAMVEEATAAARSLASEVEEMSRQIARFRVGEAPVGTVAPVAMLHHRAPPAAQRIARPAPPRAVGNTALAVSNDDWSEF</sequence>